<dbReference type="EC" id="3.1.3.16" evidence="4"/>
<comment type="cofactor">
    <cofactor evidence="1">
        <name>Mn(2+)</name>
        <dbReference type="ChEBI" id="CHEBI:29035"/>
    </cofactor>
</comment>
<keyword evidence="15" id="KW-1185">Reference proteome</keyword>
<gene>
    <name evidence="14" type="ORF">TIFTF001_022967</name>
</gene>
<dbReference type="Gene3D" id="3.60.40.10">
    <property type="entry name" value="PPM-type phosphatase domain"/>
    <property type="match status" value="1"/>
</dbReference>
<evidence type="ECO:0000256" key="3">
    <source>
        <dbReference type="ARBA" id="ARBA00006702"/>
    </source>
</evidence>
<evidence type="ECO:0000256" key="6">
    <source>
        <dbReference type="ARBA" id="ARBA00022801"/>
    </source>
</evidence>
<dbReference type="AlphaFoldDB" id="A0AA88AK34"/>
<feature type="region of interest" description="Disordered" evidence="12">
    <location>
        <begin position="1"/>
        <end position="21"/>
    </location>
</feature>
<comment type="caution">
    <text evidence="14">The sequence shown here is derived from an EMBL/GenBank/DDBJ whole genome shotgun (WGS) entry which is preliminary data.</text>
</comment>
<dbReference type="FunFam" id="3.60.40.10:FF:000010">
    <property type="entry name" value="Probable protein phosphatase 2C 39"/>
    <property type="match status" value="1"/>
</dbReference>
<dbReference type="PROSITE" id="PS51746">
    <property type="entry name" value="PPM_2"/>
    <property type="match status" value="1"/>
</dbReference>
<dbReference type="GO" id="GO:0004722">
    <property type="term" value="F:protein serine/threonine phosphatase activity"/>
    <property type="evidence" value="ECO:0007669"/>
    <property type="project" value="UniProtKB-EC"/>
</dbReference>
<dbReference type="CDD" id="cd00143">
    <property type="entry name" value="PP2Cc"/>
    <property type="match status" value="1"/>
</dbReference>
<dbReference type="Proteomes" id="UP001187192">
    <property type="component" value="Unassembled WGS sequence"/>
</dbReference>
<keyword evidence="7" id="KW-0460">Magnesium</keyword>
<dbReference type="GO" id="GO:0046872">
    <property type="term" value="F:metal ion binding"/>
    <property type="evidence" value="ECO:0007669"/>
    <property type="project" value="UniProtKB-KW"/>
</dbReference>
<comment type="similarity">
    <text evidence="3">Belongs to the PP2C family.</text>
</comment>
<sequence>MVKAGFGSSAADTGKGKSKVSKRITHGFHMVKGKSKHAMEDYVVSGFKQQSDTELGLFAIFDGHLGHDVASYLQNHLFENILKEPGFWTDTENAIRRAYRKTDDEILEKSFSLGGGSTAVTAILINGQKLVVANVGDSRAVICKNGVAKQLSVDHEPSQEKRLIESRGGFVSNLPGDVPRVDGQLAVARAFGDKSLKRHLSSEPDISMLNIDKDTEFIILASDGIWKVVSNQEAVDAIKNIRDPRTAAKHLIAEALSRKSKDDISCIVVKFQ</sequence>
<dbReference type="InterPro" id="IPR001932">
    <property type="entry name" value="PPM-type_phosphatase-like_dom"/>
</dbReference>
<keyword evidence="9" id="KW-0464">Manganese</keyword>
<accession>A0AA88AK34</accession>
<evidence type="ECO:0000313" key="14">
    <source>
        <dbReference type="EMBL" id="GMN53840.1"/>
    </source>
</evidence>
<evidence type="ECO:0000256" key="5">
    <source>
        <dbReference type="ARBA" id="ARBA00022723"/>
    </source>
</evidence>
<comment type="cofactor">
    <cofactor evidence="2">
        <name>Mg(2+)</name>
        <dbReference type="ChEBI" id="CHEBI:18420"/>
    </cofactor>
</comment>
<organism evidence="14 15">
    <name type="scientific">Ficus carica</name>
    <name type="common">Common fig</name>
    <dbReference type="NCBI Taxonomy" id="3494"/>
    <lineage>
        <taxon>Eukaryota</taxon>
        <taxon>Viridiplantae</taxon>
        <taxon>Streptophyta</taxon>
        <taxon>Embryophyta</taxon>
        <taxon>Tracheophyta</taxon>
        <taxon>Spermatophyta</taxon>
        <taxon>Magnoliopsida</taxon>
        <taxon>eudicotyledons</taxon>
        <taxon>Gunneridae</taxon>
        <taxon>Pentapetalae</taxon>
        <taxon>rosids</taxon>
        <taxon>fabids</taxon>
        <taxon>Rosales</taxon>
        <taxon>Moraceae</taxon>
        <taxon>Ficeae</taxon>
        <taxon>Ficus</taxon>
    </lineage>
</organism>
<evidence type="ECO:0000256" key="11">
    <source>
        <dbReference type="ARBA" id="ARBA00048336"/>
    </source>
</evidence>
<evidence type="ECO:0000256" key="9">
    <source>
        <dbReference type="ARBA" id="ARBA00023211"/>
    </source>
</evidence>
<feature type="domain" description="PPM-type phosphatase" evidence="13">
    <location>
        <begin position="25"/>
        <end position="271"/>
    </location>
</feature>
<evidence type="ECO:0000256" key="7">
    <source>
        <dbReference type="ARBA" id="ARBA00022842"/>
    </source>
</evidence>
<dbReference type="InterPro" id="IPR036457">
    <property type="entry name" value="PPM-type-like_dom_sf"/>
</dbReference>
<protein>
    <recommendedName>
        <fullName evidence="4">protein-serine/threonine phosphatase</fullName>
        <ecNumber evidence="4">3.1.3.16</ecNumber>
    </recommendedName>
</protein>
<comment type="catalytic activity">
    <reaction evidence="10">
        <text>O-phospho-L-seryl-[protein] + H2O = L-seryl-[protein] + phosphate</text>
        <dbReference type="Rhea" id="RHEA:20629"/>
        <dbReference type="Rhea" id="RHEA-COMP:9863"/>
        <dbReference type="Rhea" id="RHEA-COMP:11604"/>
        <dbReference type="ChEBI" id="CHEBI:15377"/>
        <dbReference type="ChEBI" id="CHEBI:29999"/>
        <dbReference type="ChEBI" id="CHEBI:43474"/>
        <dbReference type="ChEBI" id="CHEBI:83421"/>
        <dbReference type="EC" id="3.1.3.16"/>
    </reaction>
</comment>
<evidence type="ECO:0000256" key="8">
    <source>
        <dbReference type="ARBA" id="ARBA00022912"/>
    </source>
</evidence>
<keyword evidence="5" id="KW-0479">Metal-binding</keyword>
<proteinExistence type="inferred from homology"/>
<evidence type="ECO:0000256" key="12">
    <source>
        <dbReference type="SAM" id="MobiDB-lite"/>
    </source>
</evidence>
<evidence type="ECO:0000256" key="4">
    <source>
        <dbReference type="ARBA" id="ARBA00013081"/>
    </source>
</evidence>
<evidence type="ECO:0000256" key="10">
    <source>
        <dbReference type="ARBA" id="ARBA00047761"/>
    </source>
</evidence>
<dbReference type="SMART" id="SM00331">
    <property type="entry name" value="PP2C_SIG"/>
    <property type="match status" value="1"/>
</dbReference>
<evidence type="ECO:0000256" key="2">
    <source>
        <dbReference type="ARBA" id="ARBA00001946"/>
    </source>
</evidence>
<evidence type="ECO:0000259" key="13">
    <source>
        <dbReference type="PROSITE" id="PS51746"/>
    </source>
</evidence>
<dbReference type="EMBL" id="BTGU01000048">
    <property type="protein sequence ID" value="GMN53840.1"/>
    <property type="molecule type" value="Genomic_DNA"/>
</dbReference>
<keyword evidence="8" id="KW-0904">Protein phosphatase</keyword>
<evidence type="ECO:0000256" key="1">
    <source>
        <dbReference type="ARBA" id="ARBA00001936"/>
    </source>
</evidence>
<comment type="catalytic activity">
    <reaction evidence="11">
        <text>O-phospho-L-threonyl-[protein] + H2O = L-threonyl-[protein] + phosphate</text>
        <dbReference type="Rhea" id="RHEA:47004"/>
        <dbReference type="Rhea" id="RHEA-COMP:11060"/>
        <dbReference type="Rhea" id="RHEA-COMP:11605"/>
        <dbReference type="ChEBI" id="CHEBI:15377"/>
        <dbReference type="ChEBI" id="CHEBI:30013"/>
        <dbReference type="ChEBI" id="CHEBI:43474"/>
        <dbReference type="ChEBI" id="CHEBI:61977"/>
        <dbReference type="EC" id="3.1.3.16"/>
    </reaction>
</comment>
<name>A0AA88AK34_FICCA</name>
<dbReference type="SMART" id="SM00332">
    <property type="entry name" value="PP2Cc"/>
    <property type="match status" value="1"/>
</dbReference>
<keyword evidence="6" id="KW-0378">Hydrolase</keyword>
<dbReference type="PANTHER" id="PTHR47992">
    <property type="entry name" value="PROTEIN PHOSPHATASE"/>
    <property type="match status" value="1"/>
</dbReference>
<dbReference type="SUPFAM" id="SSF81606">
    <property type="entry name" value="PP2C-like"/>
    <property type="match status" value="1"/>
</dbReference>
<reference evidence="14" key="1">
    <citation type="submission" date="2023-07" db="EMBL/GenBank/DDBJ databases">
        <title>draft genome sequence of fig (Ficus carica).</title>
        <authorList>
            <person name="Takahashi T."/>
            <person name="Nishimura K."/>
        </authorList>
    </citation>
    <scope>NUCLEOTIDE SEQUENCE</scope>
</reference>
<dbReference type="Pfam" id="PF00481">
    <property type="entry name" value="PP2C"/>
    <property type="match status" value="1"/>
</dbReference>
<dbReference type="InterPro" id="IPR015655">
    <property type="entry name" value="PP2C"/>
</dbReference>
<evidence type="ECO:0000313" key="15">
    <source>
        <dbReference type="Proteomes" id="UP001187192"/>
    </source>
</evidence>